<name>A0ABP9E3S7_9GAMM</name>
<dbReference type="GO" id="GO:0016874">
    <property type="term" value="F:ligase activity"/>
    <property type="evidence" value="ECO:0007669"/>
    <property type="project" value="UniProtKB-KW"/>
</dbReference>
<evidence type="ECO:0000313" key="3">
    <source>
        <dbReference type="EMBL" id="GAA4867726.1"/>
    </source>
</evidence>
<keyword evidence="4" id="KW-1185">Reference proteome</keyword>
<sequence>MRAGREERSGVGMTAIPASQEGATASTPTDRLFLAILPGPGVAADMQALAVSLFERHQVEARAMEVARLHMTLHFLGDFTGVPAGLLAGAGRALDPIETACFDVVLDRALSFDGDRRRRPWVLSGSGPGTVALRALHAETGRKLAAEGVAVQGGQPFRPHVTLGYARIGLPASAVDPCVMHVHEIALVRSHIGRARHEVLMRWKLRPRS</sequence>
<dbReference type="Gene3D" id="3.90.1140.10">
    <property type="entry name" value="Cyclic phosphodiesterase"/>
    <property type="match status" value="1"/>
</dbReference>
<reference evidence="4" key="1">
    <citation type="journal article" date="2019" name="Int. J. Syst. Evol. Microbiol.">
        <title>The Global Catalogue of Microorganisms (GCM) 10K type strain sequencing project: providing services to taxonomists for standard genome sequencing and annotation.</title>
        <authorList>
            <consortium name="The Broad Institute Genomics Platform"/>
            <consortium name="The Broad Institute Genome Sequencing Center for Infectious Disease"/>
            <person name="Wu L."/>
            <person name="Ma J."/>
        </authorList>
    </citation>
    <scope>NUCLEOTIDE SEQUENCE [LARGE SCALE GENOMIC DNA]</scope>
    <source>
        <strain evidence="4">JCM 18392</strain>
    </source>
</reference>
<dbReference type="Pfam" id="PF13563">
    <property type="entry name" value="2_5_RNA_ligase2"/>
    <property type="match status" value="1"/>
</dbReference>
<evidence type="ECO:0000256" key="2">
    <source>
        <dbReference type="SAM" id="MobiDB-lite"/>
    </source>
</evidence>
<dbReference type="PANTHER" id="PTHR35561">
    <property type="entry name" value="RNA 2',3'-CYCLIC PHOSPHODIESTERASE"/>
    <property type="match status" value="1"/>
</dbReference>
<feature type="region of interest" description="Disordered" evidence="2">
    <location>
        <begin position="1"/>
        <end position="24"/>
    </location>
</feature>
<comment type="caution">
    <text evidence="3">The sequence shown here is derived from an EMBL/GenBank/DDBJ whole genome shotgun (WGS) entry which is preliminary data.</text>
</comment>
<organism evidence="3 4">
    <name type="scientific">Luteimonas vadosa</name>
    <dbReference type="NCBI Taxonomy" id="1165507"/>
    <lineage>
        <taxon>Bacteria</taxon>
        <taxon>Pseudomonadati</taxon>
        <taxon>Pseudomonadota</taxon>
        <taxon>Gammaproteobacteria</taxon>
        <taxon>Lysobacterales</taxon>
        <taxon>Lysobacteraceae</taxon>
        <taxon>Luteimonas</taxon>
    </lineage>
</organism>
<proteinExistence type="predicted"/>
<evidence type="ECO:0000256" key="1">
    <source>
        <dbReference type="ARBA" id="ARBA00022801"/>
    </source>
</evidence>
<keyword evidence="3" id="KW-0436">Ligase</keyword>
<dbReference type="InterPro" id="IPR004175">
    <property type="entry name" value="RNA_CPDase"/>
</dbReference>
<dbReference type="EMBL" id="BAABJY010000002">
    <property type="protein sequence ID" value="GAA4867726.1"/>
    <property type="molecule type" value="Genomic_DNA"/>
</dbReference>
<accession>A0ABP9E3S7</accession>
<dbReference type="SUPFAM" id="SSF55144">
    <property type="entry name" value="LigT-like"/>
    <property type="match status" value="1"/>
</dbReference>
<keyword evidence="1" id="KW-0378">Hydrolase</keyword>
<gene>
    <name evidence="3" type="ORF">GCM10023332_20130</name>
</gene>
<dbReference type="PANTHER" id="PTHR35561:SF1">
    <property type="entry name" value="RNA 2',3'-CYCLIC PHOSPHODIESTERASE"/>
    <property type="match status" value="1"/>
</dbReference>
<protein>
    <submittedName>
        <fullName evidence="3">2'-5' RNA ligase family protein</fullName>
    </submittedName>
</protein>
<dbReference type="InterPro" id="IPR009097">
    <property type="entry name" value="Cyclic_Pdiesterase"/>
</dbReference>
<evidence type="ECO:0000313" key="4">
    <source>
        <dbReference type="Proteomes" id="UP001501323"/>
    </source>
</evidence>
<dbReference type="Proteomes" id="UP001501323">
    <property type="component" value="Unassembled WGS sequence"/>
</dbReference>